<name>A0ACA9M6P7_9GLOM</name>
<accession>A0ACA9M6P7</accession>
<gene>
    <name evidence="1" type="ORF">ACOLOM_LOCUS5548</name>
</gene>
<organism evidence="1 2">
    <name type="scientific">Acaulospora colombiana</name>
    <dbReference type="NCBI Taxonomy" id="27376"/>
    <lineage>
        <taxon>Eukaryota</taxon>
        <taxon>Fungi</taxon>
        <taxon>Fungi incertae sedis</taxon>
        <taxon>Mucoromycota</taxon>
        <taxon>Glomeromycotina</taxon>
        <taxon>Glomeromycetes</taxon>
        <taxon>Diversisporales</taxon>
        <taxon>Acaulosporaceae</taxon>
        <taxon>Acaulospora</taxon>
    </lineage>
</organism>
<sequence length="130" mass="14609">MADIEMHMGDNASDPHRGNYDRDDAMKMEPEEEKVAEESEEESSGAEDQTHEEELEQEDPEALVEIDPAAVVPERIRPQPRVDYTTPEAIEKAGLTGVPENPQEYEDGEYVSPEPVENVAAEDEDHSMQQ</sequence>
<reference evidence="1" key="1">
    <citation type="submission" date="2021-06" db="EMBL/GenBank/DDBJ databases">
        <authorList>
            <person name="Kallberg Y."/>
            <person name="Tangrot J."/>
            <person name="Rosling A."/>
        </authorList>
    </citation>
    <scope>NUCLEOTIDE SEQUENCE</scope>
    <source>
        <strain evidence="1">CL356</strain>
    </source>
</reference>
<proteinExistence type="predicted"/>
<comment type="caution">
    <text evidence="1">The sequence shown here is derived from an EMBL/GenBank/DDBJ whole genome shotgun (WGS) entry which is preliminary data.</text>
</comment>
<dbReference type="EMBL" id="CAJVPT010010346">
    <property type="protein sequence ID" value="CAG8569487.1"/>
    <property type="molecule type" value="Genomic_DNA"/>
</dbReference>
<protein>
    <submittedName>
        <fullName evidence="1">4696_t:CDS:1</fullName>
    </submittedName>
</protein>
<evidence type="ECO:0000313" key="2">
    <source>
        <dbReference type="Proteomes" id="UP000789525"/>
    </source>
</evidence>
<dbReference type="Proteomes" id="UP000789525">
    <property type="component" value="Unassembled WGS sequence"/>
</dbReference>
<evidence type="ECO:0000313" key="1">
    <source>
        <dbReference type="EMBL" id="CAG8569487.1"/>
    </source>
</evidence>
<keyword evidence="2" id="KW-1185">Reference proteome</keyword>